<organism evidence="2 3">
    <name type="scientific">Pseudonocardia sulfidoxydans NBRC 16205</name>
    <dbReference type="NCBI Taxonomy" id="1223511"/>
    <lineage>
        <taxon>Bacteria</taxon>
        <taxon>Bacillati</taxon>
        <taxon>Actinomycetota</taxon>
        <taxon>Actinomycetes</taxon>
        <taxon>Pseudonocardiales</taxon>
        <taxon>Pseudonocardiaceae</taxon>
        <taxon>Pseudonocardia</taxon>
    </lineage>
</organism>
<dbReference type="AlphaFoldDB" id="A0A511DJP6"/>
<dbReference type="EMBL" id="BJVJ01000044">
    <property type="protein sequence ID" value="GEL25022.1"/>
    <property type="molecule type" value="Genomic_DNA"/>
</dbReference>
<dbReference type="Proteomes" id="UP000321685">
    <property type="component" value="Unassembled WGS sequence"/>
</dbReference>
<evidence type="ECO:0000313" key="2">
    <source>
        <dbReference type="EMBL" id="GEL25022.1"/>
    </source>
</evidence>
<name>A0A511DJP6_9PSEU</name>
<feature type="compositionally biased region" description="Pro residues" evidence="1">
    <location>
        <begin position="50"/>
        <end position="59"/>
    </location>
</feature>
<sequence length="59" mass="6124">MNLGRRLANGFASDDAATETAEEVLSRLVPEPSVDSSSRDYEGAHSPAMPASPLPAIAP</sequence>
<comment type="caution">
    <text evidence="2">The sequence shown here is derived from an EMBL/GenBank/DDBJ whole genome shotgun (WGS) entry which is preliminary data.</text>
</comment>
<evidence type="ECO:0000256" key="1">
    <source>
        <dbReference type="SAM" id="MobiDB-lite"/>
    </source>
</evidence>
<accession>A0A511DJP6</accession>
<evidence type="ECO:0000313" key="3">
    <source>
        <dbReference type="Proteomes" id="UP000321685"/>
    </source>
</evidence>
<feature type="region of interest" description="Disordered" evidence="1">
    <location>
        <begin position="1"/>
        <end position="59"/>
    </location>
</feature>
<reference evidence="2 3" key="1">
    <citation type="submission" date="2019-07" db="EMBL/GenBank/DDBJ databases">
        <title>Whole genome shotgun sequence of Pseudonocardia sulfidoxydans NBRC 16205.</title>
        <authorList>
            <person name="Hosoyama A."/>
            <person name="Uohara A."/>
            <person name="Ohji S."/>
            <person name="Ichikawa N."/>
        </authorList>
    </citation>
    <scope>NUCLEOTIDE SEQUENCE [LARGE SCALE GENOMIC DNA]</scope>
    <source>
        <strain evidence="2 3">NBRC 16205</strain>
    </source>
</reference>
<proteinExistence type="predicted"/>
<gene>
    <name evidence="2" type="ORF">PSU4_39760</name>
</gene>
<protein>
    <submittedName>
        <fullName evidence="2">Uncharacterized protein</fullName>
    </submittedName>
</protein>
<keyword evidence="3" id="KW-1185">Reference proteome</keyword>